<dbReference type="Pfam" id="PF08028">
    <property type="entry name" value="Acyl-CoA_dh_2"/>
    <property type="match status" value="1"/>
</dbReference>
<dbReference type="InterPro" id="IPR013107">
    <property type="entry name" value="Acyl-CoA_DH_C"/>
</dbReference>
<dbReference type="PATRIC" id="fig|294.162.peg.3541"/>
<keyword evidence="1" id="KW-0560">Oxidoreductase</keyword>
<reference evidence="3 4" key="1">
    <citation type="submission" date="2015-09" db="EMBL/GenBank/DDBJ databases">
        <authorList>
            <consortium name="Swine Surveillance"/>
        </authorList>
    </citation>
    <scope>NUCLEOTIDE SEQUENCE [LARGE SCALE GENOMIC DNA]</scope>
    <source>
        <strain evidence="3 4">S613</strain>
    </source>
</reference>
<dbReference type="Proteomes" id="UP000050349">
    <property type="component" value="Unassembled WGS sequence"/>
</dbReference>
<evidence type="ECO:0000256" key="1">
    <source>
        <dbReference type="ARBA" id="ARBA00023002"/>
    </source>
</evidence>
<accession>A0A0N8NWX0</accession>
<dbReference type="GO" id="GO:0003995">
    <property type="term" value="F:acyl-CoA dehydrogenase activity"/>
    <property type="evidence" value="ECO:0007669"/>
    <property type="project" value="TreeGrafter"/>
</dbReference>
<dbReference type="RefSeq" id="WP_057398508.1">
    <property type="nucleotide sequence ID" value="NZ_LJXB01000081.1"/>
</dbReference>
<evidence type="ECO:0000313" key="3">
    <source>
        <dbReference type="EMBL" id="KPU58577.1"/>
    </source>
</evidence>
<protein>
    <recommendedName>
        <fullName evidence="2">Acyl-CoA dehydrogenase C-terminal domain-containing protein</fullName>
    </recommendedName>
</protein>
<evidence type="ECO:0000313" key="4">
    <source>
        <dbReference type="Proteomes" id="UP000050349"/>
    </source>
</evidence>
<dbReference type="OrthoDB" id="7316074at2"/>
<gene>
    <name evidence="3" type="ORF">AN403_3614</name>
</gene>
<dbReference type="PANTHER" id="PTHR43884:SF12">
    <property type="entry name" value="ISOVALERYL-COA DEHYDROGENASE, MITOCHONDRIAL-RELATED"/>
    <property type="match status" value="1"/>
</dbReference>
<dbReference type="GO" id="GO:0050660">
    <property type="term" value="F:flavin adenine dinucleotide binding"/>
    <property type="evidence" value="ECO:0007669"/>
    <property type="project" value="InterPro"/>
</dbReference>
<dbReference type="PANTHER" id="PTHR43884">
    <property type="entry name" value="ACYL-COA DEHYDROGENASE"/>
    <property type="match status" value="1"/>
</dbReference>
<sequence length="389" mass="41361">MLRSAVAQQDPVSGPVVPMVESQLFQQVLDEVRQRRDEFDAGSHVPRDMIERFKQVGIYRAATPKCFGGDALAPALFLQMIERISEADGSAGWVASFGSAGVYLAALPPQTLAEIYAESPDLVFAGGLFPLQSAEAVEGGWQVNGTWKFASGSKGADLLGVGIGVSAAGGKPRTAVFPASQVEIVENWDVVGLKGTGSHDLRVTDKFVEDRWTFIRGGAATIDEPLFRYPSIAYAAQVLAVVNLGLARAALDEISRMAGAGGITGAPKMADRAYVRIEIAKAEARLAAARGFFYNATEQVWNSILAGNPVTPEQTSLLRLSAIHVSQAGAAVVQSAYSLAGTAAIYLRHPLQRYLRDSMVVTQHAFLSEGLYDGAGSVFLGVPPFPGYI</sequence>
<dbReference type="Gene3D" id="1.20.140.10">
    <property type="entry name" value="Butyryl-CoA Dehydrogenase, subunit A, domain 3"/>
    <property type="match status" value="1"/>
</dbReference>
<organism evidence="3 4">
    <name type="scientific">Pseudomonas fluorescens</name>
    <dbReference type="NCBI Taxonomy" id="294"/>
    <lineage>
        <taxon>Bacteria</taxon>
        <taxon>Pseudomonadati</taxon>
        <taxon>Pseudomonadota</taxon>
        <taxon>Gammaproteobacteria</taxon>
        <taxon>Pseudomonadales</taxon>
        <taxon>Pseudomonadaceae</taxon>
        <taxon>Pseudomonas</taxon>
    </lineage>
</organism>
<name>A0A0N8NWX0_PSEFL</name>
<dbReference type="SUPFAM" id="SSF56645">
    <property type="entry name" value="Acyl-CoA dehydrogenase NM domain-like"/>
    <property type="match status" value="1"/>
</dbReference>
<dbReference type="InterPro" id="IPR009100">
    <property type="entry name" value="AcylCoA_DH/oxidase_NM_dom_sf"/>
</dbReference>
<dbReference type="InterPro" id="IPR036250">
    <property type="entry name" value="AcylCo_DH-like_C"/>
</dbReference>
<dbReference type="InterPro" id="IPR046373">
    <property type="entry name" value="Acyl-CoA_Oxase/DH_mid-dom_sf"/>
</dbReference>
<proteinExistence type="predicted"/>
<evidence type="ECO:0000259" key="2">
    <source>
        <dbReference type="Pfam" id="PF08028"/>
    </source>
</evidence>
<dbReference type="SUPFAM" id="SSF47203">
    <property type="entry name" value="Acyl-CoA dehydrogenase C-terminal domain-like"/>
    <property type="match status" value="1"/>
</dbReference>
<dbReference type="PIRSF" id="PIRSF016578">
    <property type="entry name" value="HsaA"/>
    <property type="match status" value="1"/>
</dbReference>
<comment type="caution">
    <text evidence="3">The sequence shown here is derived from an EMBL/GenBank/DDBJ whole genome shotgun (WGS) entry which is preliminary data.</text>
</comment>
<dbReference type="Gene3D" id="2.40.110.10">
    <property type="entry name" value="Butyryl-CoA Dehydrogenase, subunit A, domain 2"/>
    <property type="match status" value="1"/>
</dbReference>
<dbReference type="Gene3D" id="1.10.540.10">
    <property type="entry name" value="Acyl-CoA dehydrogenase/oxidase, N-terminal domain"/>
    <property type="match status" value="1"/>
</dbReference>
<dbReference type="InterPro" id="IPR037069">
    <property type="entry name" value="AcylCoA_DH/ox_N_sf"/>
</dbReference>
<feature type="domain" description="Acyl-CoA dehydrogenase C-terminal" evidence="2">
    <location>
        <begin position="238"/>
        <end position="368"/>
    </location>
</feature>
<dbReference type="EMBL" id="LJXB01000081">
    <property type="protein sequence ID" value="KPU58577.1"/>
    <property type="molecule type" value="Genomic_DNA"/>
</dbReference>
<dbReference type="AlphaFoldDB" id="A0A0N8NWX0"/>